<keyword evidence="7 9" id="KW-0057">Aromatic amino acid biosynthesis</keyword>
<dbReference type="InterPro" id="IPR011060">
    <property type="entry name" value="RibuloseP-bd_barrel"/>
</dbReference>
<proteinExistence type="inferred from homology"/>
<dbReference type="SUPFAM" id="SSF51366">
    <property type="entry name" value="Ribulose-phoshate binding barrel"/>
    <property type="match status" value="1"/>
</dbReference>
<keyword evidence="8 9" id="KW-0413">Isomerase</keyword>
<reference evidence="11 12" key="1">
    <citation type="submission" date="2023-07" db="EMBL/GenBank/DDBJ databases">
        <title>Sequencing the genomes of 1000 actinobacteria strains.</title>
        <authorList>
            <person name="Klenk H.-P."/>
        </authorList>
    </citation>
    <scope>NUCLEOTIDE SEQUENCE [LARGE SCALE GENOMIC DNA]</scope>
    <source>
        <strain evidence="11 12">DSM 20167</strain>
    </source>
</reference>
<dbReference type="PANTHER" id="PTHR42894">
    <property type="entry name" value="N-(5'-PHOSPHORIBOSYL)ANTHRANILATE ISOMERASE"/>
    <property type="match status" value="1"/>
</dbReference>
<evidence type="ECO:0000313" key="11">
    <source>
        <dbReference type="EMBL" id="MDR7359156.1"/>
    </source>
</evidence>
<evidence type="ECO:0000256" key="9">
    <source>
        <dbReference type="HAMAP-Rule" id="MF_00135"/>
    </source>
</evidence>
<evidence type="ECO:0000256" key="4">
    <source>
        <dbReference type="ARBA" id="ARBA00022272"/>
    </source>
</evidence>
<dbReference type="InterPro" id="IPR044643">
    <property type="entry name" value="TrpF_fam"/>
</dbReference>
<dbReference type="HAMAP" id="MF_00135">
    <property type="entry name" value="PRAI"/>
    <property type="match status" value="1"/>
</dbReference>
<feature type="domain" description="N-(5'phosphoribosyl) anthranilate isomerase (PRAI)" evidence="10">
    <location>
        <begin position="21"/>
        <end position="216"/>
    </location>
</feature>
<dbReference type="EMBL" id="JAVDYI010000001">
    <property type="protein sequence ID" value="MDR7359156.1"/>
    <property type="molecule type" value="Genomic_DNA"/>
</dbReference>
<dbReference type="RefSeq" id="WP_310291438.1">
    <property type="nucleotide sequence ID" value="NZ_BAAAWO010000001.1"/>
</dbReference>
<keyword evidence="12" id="KW-1185">Reference proteome</keyword>
<comment type="pathway">
    <text evidence="2 9">Amino-acid biosynthesis; L-tryptophan biosynthesis; L-tryptophan from chorismate: step 3/5.</text>
</comment>
<evidence type="ECO:0000256" key="6">
    <source>
        <dbReference type="ARBA" id="ARBA00022822"/>
    </source>
</evidence>
<keyword evidence="5 9" id="KW-0028">Amino-acid biosynthesis</keyword>
<evidence type="ECO:0000313" key="12">
    <source>
        <dbReference type="Proteomes" id="UP001183817"/>
    </source>
</evidence>
<name>A0ABU2BLP4_9MICC</name>
<evidence type="ECO:0000256" key="5">
    <source>
        <dbReference type="ARBA" id="ARBA00022605"/>
    </source>
</evidence>
<evidence type="ECO:0000256" key="3">
    <source>
        <dbReference type="ARBA" id="ARBA00012572"/>
    </source>
</evidence>
<dbReference type="PANTHER" id="PTHR42894:SF1">
    <property type="entry name" value="N-(5'-PHOSPHORIBOSYL)ANTHRANILATE ISOMERASE"/>
    <property type="match status" value="1"/>
</dbReference>
<comment type="catalytic activity">
    <reaction evidence="1 9">
        <text>N-(5-phospho-beta-D-ribosyl)anthranilate = 1-(2-carboxyphenylamino)-1-deoxy-D-ribulose 5-phosphate</text>
        <dbReference type="Rhea" id="RHEA:21540"/>
        <dbReference type="ChEBI" id="CHEBI:18277"/>
        <dbReference type="ChEBI" id="CHEBI:58613"/>
        <dbReference type="EC" id="5.3.1.24"/>
    </reaction>
</comment>
<accession>A0ABU2BLP4</accession>
<dbReference type="Gene3D" id="3.20.20.70">
    <property type="entry name" value="Aldolase class I"/>
    <property type="match status" value="1"/>
</dbReference>
<evidence type="ECO:0000259" key="10">
    <source>
        <dbReference type="Pfam" id="PF00697"/>
    </source>
</evidence>
<evidence type="ECO:0000256" key="1">
    <source>
        <dbReference type="ARBA" id="ARBA00001164"/>
    </source>
</evidence>
<evidence type="ECO:0000256" key="2">
    <source>
        <dbReference type="ARBA" id="ARBA00004664"/>
    </source>
</evidence>
<evidence type="ECO:0000256" key="7">
    <source>
        <dbReference type="ARBA" id="ARBA00023141"/>
    </source>
</evidence>
<dbReference type="Pfam" id="PF00697">
    <property type="entry name" value="PRAI"/>
    <property type="match status" value="1"/>
</dbReference>
<dbReference type="Proteomes" id="UP001183817">
    <property type="component" value="Unassembled WGS sequence"/>
</dbReference>
<dbReference type="CDD" id="cd00405">
    <property type="entry name" value="PRAI"/>
    <property type="match status" value="1"/>
</dbReference>
<organism evidence="11 12">
    <name type="scientific">Paeniglutamicibacter sulfureus</name>
    <dbReference type="NCBI Taxonomy" id="43666"/>
    <lineage>
        <taxon>Bacteria</taxon>
        <taxon>Bacillati</taxon>
        <taxon>Actinomycetota</taxon>
        <taxon>Actinomycetes</taxon>
        <taxon>Micrococcales</taxon>
        <taxon>Micrococcaceae</taxon>
        <taxon>Paeniglutamicibacter</taxon>
    </lineage>
</organism>
<dbReference type="InterPro" id="IPR013785">
    <property type="entry name" value="Aldolase_TIM"/>
</dbReference>
<dbReference type="EC" id="5.3.1.24" evidence="3 9"/>
<gene>
    <name evidence="9" type="primary">trpF</name>
    <name evidence="11" type="ORF">J2S64_002847</name>
</gene>
<comment type="similarity">
    <text evidence="9">Belongs to the TrpF family.</text>
</comment>
<sequence length="226" mass="23764">METNAINEPTRKSRVNYELYVKICGLRTPETVAAAVAAGANAVGFVFAPGSPRTVEPELVRTLVAQVPEHVETVGVFRNQPVQDVIDLALRAGVGTVQLHGDEPYANLEALHAQGFATLRAFSIDGYRALDDAERQRWESGRILLDAVEPGAGITFDATELVEAPPAGTWILAGGLNPGNVAHLVGTLHPAGVDVSSGVESSRGTKDVDLIEAFIAAARSSCATSP</sequence>
<dbReference type="InterPro" id="IPR001240">
    <property type="entry name" value="PRAI_dom"/>
</dbReference>
<keyword evidence="6 9" id="KW-0822">Tryptophan biosynthesis</keyword>
<dbReference type="GO" id="GO:0004640">
    <property type="term" value="F:phosphoribosylanthranilate isomerase activity"/>
    <property type="evidence" value="ECO:0007669"/>
    <property type="project" value="UniProtKB-EC"/>
</dbReference>
<comment type="caution">
    <text evidence="11">The sequence shown here is derived from an EMBL/GenBank/DDBJ whole genome shotgun (WGS) entry which is preliminary data.</text>
</comment>
<protein>
    <recommendedName>
        <fullName evidence="4 9">N-(5'-phosphoribosyl)anthranilate isomerase</fullName>
        <shortName evidence="9">PRAI</shortName>
        <ecNumber evidence="3 9">5.3.1.24</ecNumber>
    </recommendedName>
</protein>
<evidence type="ECO:0000256" key="8">
    <source>
        <dbReference type="ARBA" id="ARBA00023235"/>
    </source>
</evidence>